<dbReference type="AlphaFoldDB" id="A0A0C3IKF9"/>
<sequence>MAGRLQQSVIVCWLFLSICEIYKGKIVLLSTLNQVYCRSLVHYIKFRSSMTAAPLRGQRRIKYCLTNKRRGRISPSAVLVGTYCR</sequence>
<dbReference type="InParanoid" id="A0A0C3IKF9"/>
<name>A0A0C3IKF9_PISTI</name>
<gene>
    <name evidence="1" type="ORF">M404DRAFT_894143</name>
</gene>
<reference evidence="1 2" key="1">
    <citation type="submission" date="2014-04" db="EMBL/GenBank/DDBJ databases">
        <authorList>
            <consortium name="DOE Joint Genome Institute"/>
            <person name="Kuo A."/>
            <person name="Kohler A."/>
            <person name="Costa M.D."/>
            <person name="Nagy L.G."/>
            <person name="Floudas D."/>
            <person name="Copeland A."/>
            <person name="Barry K.W."/>
            <person name="Cichocki N."/>
            <person name="Veneault-Fourrey C."/>
            <person name="LaButti K."/>
            <person name="Lindquist E.A."/>
            <person name="Lipzen A."/>
            <person name="Lundell T."/>
            <person name="Morin E."/>
            <person name="Murat C."/>
            <person name="Sun H."/>
            <person name="Tunlid A."/>
            <person name="Henrissat B."/>
            <person name="Grigoriev I.V."/>
            <person name="Hibbett D.S."/>
            <person name="Martin F."/>
            <person name="Nordberg H.P."/>
            <person name="Cantor M.N."/>
            <person name="Hua S.X."/>
        </authorList>
    </citation>
    <scope>NUCLEOTIDE SEQUENCE [LARGE SCALE GENOMIC DNA]</scope>
    <source>
        <strain evidence="1 2">Marx 270</strain>
    </source>
</reference>
<dbReference type="Proteomes" id="UP000054217">
    <property type="component" value="Unassembled WGS sequence"/>
</dbReference>
<organism evidence="1 2">
    <name type="scientific">Pisolithus tinctorius Marx 270</name>
    <dbReference type="NCBI Taxonomy" id="870435"/>
    <lineage>
        <taxon>Eukaryota</taxon>
        <taxon>Fungi</taxon>
        <taxon>Dikarya</taxon>
        <taxon>Basidiomycota</taxon>
        <taxon>Agaricomycotina</taxon>
        <taxon>Agaricomycetes</taxon>
        <taxon>Agaricomycetidae</taxon>
        <taxon>Boletales</taxon>
        <taxon>Sclerodermatineae</taxon>
        <taxon>Pisolithaceae</taxon>
        <taxon>Pisolithus</taxon>
    </lineage>
</organism>
<evidence type="ECO:0000313" key="1">
    <source>
        <dbReference type="EMBL" id="KIN97427.1"/>
    </source>
</evidence>
<proteinExistence type="predicted"/>
<dbReference type="HOGENOM" id="CLU_2513581_0_0_1"/>
<keyword evidence="2" id="KW-1185">Reference proteome</keyword>
<accession>A0A0C3IKF9</accession>
<dbReference type="EMBL" id="KN832029">
    <property type="protein sequence ID" value="KIN97427.1"/>
    <property type="molecule type" value="Genomic_DNA"/>
</dbReference>
<reference evidence="2" key="2">
    <citation type="submission" date="2015-01" db="EMBL/GenBank/DDBJ databases">
        <title>Evolutionary Origins and Diversification of the Mycorrhizal Mutualists.</title>
        <authorList>
            <consortium name="DOE Joint Genome Institute"/>
            <consortium name="Mycorrhizal Genomics Consortium"/>
            <person name="Kohler A."/>
            <person name="Kuo A."/>
            <person name="Nagy L.G."/>
            <person name="Floudas D."/>
            <person name="Copeland A."/>
            <person name="Barry K.W."/>
            <person name="Cichocki N."/>
            <person name="Veneault-Fourrey C."/>
            <person name="LaButti K."/>
            <person name="Lindquist E.A."/>
            <person name="Lipzen A."/>
            <person name="Lundell T."/>
            <person name="Morin E."/>
            <person name="Murat C."/>
            <person name="Riley R."/>
            <person name="Ohm R."/>
            <person name="Sun H."/>
            <person name="Tunlid A."/>
            <person name="Henrissat B."/>
            <person name="Grigoriev I.V."/>
            <person name="Hibbett D.S."/>
            <person name="Martin F."/>
        </authorList>
    </citation>
    <scope>NUCLEOTIDE SEQUENCE [LARGE SCALE GENOMIC DNA]</scope>
    <source>
        <strain evidence="2">Marx 270</strain>
    </source>
</reference>
<evidence type="ECO:0000313" key="2">
    <source>
        <dbReference type="Proteomes" id="UP000054217"/>
    </source>
</evidence>
<protein>
    <submittedName>
        <fullName evidence="1">Uncharacterized protein</fullName>
    </submittedName>
</protein>